<dbReference type="GO" id="GO:0004089">
    <property type="term" value="F:carbonate dehydratase activity"/>
    <property type="evidence" value="ECO:0007669"/>
    <property type="project" value="UniProtKB-EC"/>
</dbReference>
<comment type="catalytic activity">
    <reaction evidence="6">
        <text>hydrogencarbonate + H(+) = CO2 + H2O</text>
        <dbReference type="Rhea" id="RHEA:10748"/>
        <dbReference type="ChEBI" id="CHEBI:15377"/>
        <dbReference type="ChEBI" id="CHEBI:15378"/>
        <dbReference type="ChEBI" id="CHEBI:16526"/>
        <dbReference type="ChEBI" id="CHEBI:17544"/>
        <dbReference type="EC" id="4.2.1.1"/>
    </reaction>
</comment>
<dbReference type="PANTHER" id="PTHR18952:SF265">
    <property type="entry name" value="CARBONIC ANHYDRASE"/>
    <property type="match status" value="1"/>
</dbReference>
<dbReference type="PROSITE" id="PS51257">
    <property type="entry name" value="PROKAR_LIPOPROTEIN"/>
    <property type="match status" value="1"/>
</dbReference>
<accession>A0A6J6BV61</accession>
<organism evidence="10">
    <name type="scientific">freshwater metagenome</name>
    <dbReference type="NCBI Taxonomy" id="449393"/>
    <lineage>
        <taxon>unclassified sequences</taxon>
        <taxon>metagenomes</taxon>
        <taxon>ecological metagenomes</taxon>
    </lineage>
</organism>
<feature type="region of interest" description="Disordered" evidence="8">
    <location>
        <begin position="30"/>
        <end position="73"/>
    </location>
</feature>
<dbReference type="EMBL" id="CAEZSR010000007">
    <property type="protein sequence ID" value="CAB4542179.1"/>
    <property type="molecule type" value="Genomic_DNA"/>
</dbReference>
<evidence type="ECO:0000256" key="8">
    <source>
        <dbReference type="SAM" id="MobiDB-lite"/>
    </source>
</evidence>
<proteinExistence type="inferred from homology"/>
<name>A0A6J6BV61_9ZZZZ</name>
<dbReference type="InterPro" id="IPR036398">
    <property type="entry name" value="CA_dom_sf"/>
</dbReference>
<feature type="compositionally biased region" description="Gly residues" evidence="8">
    <location>
        <begin position="49"/>
        <end position="58"/>
    </location>
</feature>
<evidence type="ECO:0000256" key="2">
    <source>
        <dbReference type="ARBA" id="ARBA00012925"/>
    </source>
</evidence>
<reference evidence="10" key="1">
    <citation type="submission" date="2020-05" db="EMBL/GenBank/DDBJ databases">
        <authorList>
            <person name="Chiriac C."/>
            <person name="Salcher M."/>
            <person name="Ghai R."/>
            <person name="Kavagutti S V."/>
        </authorList>
    </citation>
    <scope>NUCLEOTIDE SEQUENCE</scope>
</reference>
<dbReference type="AlphaFoldDB" id="A0A6J6BV61"/>
<evidence type="ECO:0000259" key="9">
    <source>
        <dbReference type="PROSITE" id="PS51144"/>
    </source>
</evidence>
<dbReference type="InterPro" id="IPR001148">
    <property type="entry name" value="CA_dom"/>
</dbReference>
<dbReference type="InterPro" id="IPR023561">
    <property type="entry name" value="Carbonic_anhydrase_a-class"/>
</dbReference>
<evidence type="ECO:0000256" key="6">
    <source>
        <dbReference type="ARBA" id="ARBA00048348"/>
    </source>
</evidence>
<evidence type="ECO:0000256" key="5">
    <source>
        <dbReference type="ARBA" id="ARBA00023239"/>
    </source>
</evidence>
<dbReference type="InterPro" id="IPR041891">
    <property type="entry name" value="Alpha_CA_prokaryot-like"/>
</dbReference>
<keyword evidence="3" id="KW-0479">Metal-binding</keyword>
<dbReference type="Gene3D" id="3.10.200.10">
    <property type="entry name" value="Alpha carbonic anhydrase"/>
    <property type="match status" value="1"/>
</dbReference>
<feature type="domain" description="Alpha-carbonic anhydrase" evidence="9">
    <location>
        <begin position="134"/>
        <end position="354"/>
    </location>
</feature>
<protein>
    <recommendedName>
        <fullName evidence="2">carbonic anhydrase</fullName>
        <ecNumber evidence="2">4.2.1.1</ecNumber>
    </recommendedName>
</protein>
<evidence type="ECO:0000313" key="10">
    <source>
        <dbReference type="EMBL" id="CAB4542179.1"/>
    </source>
</evidence>
<dbReference type="CDD" id="cd03124">
    <property type="entry name" value="alpha_CA_prokaryotic_like"/>
    <property type="match status" value="1"/>
</dbReference>
<sequence>MSRRRAASRSVVHLATLVTVALAIAACGGGGDDASEGSVPTGSSLPAGETGGTGGGADGTETVAPAEDDGHQGGAETITITKEQFDELRLQVLELEVEVDRLQVAAGLTTTGETREATGEDAGAEEDAADTEAPEWSYDDVERWGELAAEFSACGEGDEQSPVDLAGATGIDLPNAVMRYQPADATIIDLGHTVQVNVPEAGTLELDGTTYQFTHLHFHSPSEHTVAGDSWPMEWHLVHRSADGALAVVAVLVEEGPAWPAFDLLITSLPIRQDVEDVVYGEVDVAAFLPEITAAYRYDGSLTTPPCTEGVSWSVLQGTITMSAEQMEAFASRLEGPNNRPTQPIGDRVLAQDLSA</sequence>
<dbReference type="EC" id="4.2.1.1" evidence="2"/>
<dbReference type="GO" id="GO:0008270">
    <property type="term" value="F:zinc ion binding"/>
    <property type="evidence" value="ECO:0007669"/>
    <property type="project" value="InterPro"/>
</dbReference>
<dbReference type="SMART" id="SM01057">
    <property type="entry name" value="Carb_anhydrase"/>
    <property type="match status" value="1"/>
</dbReference>
<evidence type="ECO:0000256" key="1">
    <source>
        <dbReference type="ARBA" id="ARBA00010718"/>
    </source>
</evidence>
<gene>
    <name evidence="10" type="ORF">UFOPK1493_00387</name>
</gene>
<evidence type="ECO:0000256" key="3">
    <source>
        <dbReference type="ARBA" id="ARBA00022723"/>
    </source>
</evidence>
<keyword evidence="7" id="KW-0175">Coiled coil</keyword>
<feature type="compositionally biased region" description="Acidic residues" evidence="8">
    <location>
        <begin position="122"/>
        <end position="136"/>
    </location>
</feature>
<evidence type="ECO:0000256" key="7">
    <source>
        <dbReference type="SAM" id="Coils"/>
    </source>
</evidence>
<feature type="region of interest" description="Disordered" evidence="8">
    <location>
        <begin position="110"/>
        <end position="136"/>
    </location>
</feature>
<evidence type="ECO:0000256" key="4">
    <source>
        <dbReference type="ARBA" id="ARBA00022833"/>
    </source>
</evidence>
<dbReference type="SUPFAM" id="SSF51069">
    <property type="entry name" value="Carbonic anhydrase"/>
    <property type="match status" value="1"/>
</dbReference>
<keyword evidence="5" id="KW-0456">Lyase</keyword>
<dbReference type="PANTHER" id="PTHR18952">
    <property type="entry name" value="CARBONIC ANHYDRASE"/>
    <property type="match status" value="1"/>
</dbReference>
<feature type="coiled-coil region" evidence="7">
    <location>
        <begin position="78"/>
        <end position="105"/>
    </location>
</feature>
<dbReference type="PROSITE" id="PS51144">
    <property type="entry name" value="ALPHA_CA_2"/>
    <property type="match status" value="1"/>
</dbReference>
<comment type="similarity">
    <text evidence="1">Belongs to the alpha-carbonic anhydrase family.</text>
</comment>
<keyword evidence="4" id="KW-0862">Zinc</keyword>
<dbReference type="Pfam" id="PF00194">
    <property type="entry name" value="Carb_anhydrase"/>
    <property type="match status" value="1"/>
</dbReference>